<comment type="caution">
    <text evidence="1">The sequence shown here is derived from an EMBL/GenBank/DDBJ whole genome shotgun (WGS) entry which is preliminary data.</text>
</comment>
<dbReference type="Proteomes" id="UP000192578">
    <property type="component" value="Unassembled WGS sequence"/>
</dbReference>
<sequence>MVWRTGGPAGALSHHVCPALAWHLPGDQGLIIQVRPDGMAGFVPSTNVVEYIVIHKNRKSKSFVKAVQFPLSIYRKHWCSILRQVARLIKIDTNTPSSIPHFSFPFVYKYQANALG</sequence>
<organism evidence="1 2">
    <name type="scientific">Hypsibius exemplaris</name>
    <name type="common">Freshwater tardigrade</name>
    <dbReference type="NCBI Taxonomy" id="2072580"/>
    <lineage>
        <taxon>Eukaryota</taxon>
        <taxon>Metazoa</taxon>
        <taxon>Ecdysozoa</taxon>
        <taxon>Tardigrada</taxon>
        <taxon>Eutardigrada</taxon>
        <taxon>Parachela</taxon>
        <taxon>Hypsibioidea</taxon>
        <taxon>Hypsibiidae</taxon>
        <taxon>Hypsibius</taxon>
    </lineage>
</organism>
<proteinExistence type="predicted"/>
<dbReference type="EMBL" id="MTYJ01000050">
    <property type="protein sequence ID" value="OQV18362.1"/>
    <property type="molecule type" value="Genomic_DNA"/>
</dbReference>
<protein>
    <submittedName>
        <fullName evidence="1">Uncharacterized protein</fullName>
    </submittedName>
</protein>
<keyword evidence="2" id="KW-1185">Reference proteome</keyword>
<dbReference type="AlphaFoldDB" id="A0A1W0WT42"/>
<accession>A0A1W0WT42</accession>
<gene>
    <name evidence="1" type="ORF">BV898_07565</name>
</gene>
<reference evidence="2" key="1">
    <citation type="submission" date="2017-01" db="EMBL/GenBank/DDBJ databases">
        <title>Comparative genomics of anhydrobiosis in the tardigrade Hypsibius dujardini.</title>
        <authorList>
            <person name="Yoshida Y."/>
            <person name="Koutsovoulos G."/>
            <person name="Laetsch D."/>
            <person name="Stevens L."/>
            <person name="Kumar S."/>
            <person name="Horikawa D."/>
            <person name="Ishino K."/>
            <person name="Komine S."/>
            <person name="Tomita M."/>
            <person name="Blaxter M."/>
            <person name="Arakawa K."/>
        </authorList>
    </citation>
    <scope>NUCLEOTIDE SEQUENCE [LARGE SCALE GENOMIC DNA]</scope>
    <source>
        <strain evidence="2">Z151</strain>
    </source>
</reference>
<evidence type="ECO:0000313" key="1">
    <source>
        <dbReference type="EMBL" id="OQV18362.1"/>
    </source>
</evidence>
<evidence type="ECO:0000313" key="2">
    <source>
        <dbReference type="Proteomes" id="UP000192578"/>
    </source>
</evidence>
<name>A0A1W0WT42_HYPEX</name>